<dbReference type="SUPFAM" id="SSF69047">
    <property type="entry name" value="Hypothetical protein YjbJ"/>
    <property type="match status" value="1"/>
</dbReference>
<feature type="region of interest" description="Disordered" evidence="2">
    <location>
        <begin position="1"/>
        <end position="51"/>
    </location>
</feature>
<feature type="transmembrane region" description="Helical" evidence="3">
    <location>
        <begin position="102"/>
        <end position="122"/>
    </location>
</feature>
<evidence type="ECO:0000256" key="2">
    <source>
        <dbReference type="SAM" id="MobiDB-lite"/>
    </source>
</evidence>
<comment type="similarity">
    <text evidence="1">Belongs to the UPF0337 (CsbD) family.</text>
</comment>
<gene>
    <name evidence="5" type="ORF">GbCGDNIH9_1021</name>
</gene>
<dbReference type="Proteomes" id="UP000182373">
    <property type="component" value="Chromosome"/>
</dbReference>
<accession>A0AAC9P8A7</accession>
<dbReference type="Pfam" id="PF05532">
    <property type="entry name" value="CsbD"/>
    <property type="match status" value="1"/>
</dbReference>
<feature type="compositionally biased region" description="Basic and acidic residues" evidence="2">
    <location>
        <begin position="33"/>
        <end position="51"/>
    </location>
</feature>
<feature type="domain" description="CsbD-like" evidence="4">
    <location>
        <begin position="46"/>
        <end position="96"/>
    </location>
</feature>
<dbReference type="InterPro" id="IPR008462">
    <property type="entry name" value="CsbD"/>
</dbReference>
<dbReference type="EMBL" id="CP018191">
    <property type="protein sequence ID" value="APH54317.1"/>
    <property type="molecule type" value="Genomic_DNA"/>
</dbReference>
<proteinExistence type="inferred from homology"/>
<protein>
    <recommendedName>
        <fullName evidence="4">CsbD-like domain-containing protein</fullName>
    </recommendedName>
</protein>
<keyword evidence="3" id="KW-0812">Transmembrane</keyword>
<dbReference type="Gene3D" id="1.10.1470.10">
    <property type="entry name" value="YjbJ"/>
    <property type="match status" value="1"/>
</dbReference>
<keyword evidence="3" id="KW-0472">Membrane</keyword>
<evidence type="ECO:0000256" key="3">
    <source>
        <dbReference type="SAM" id="Phobius"/>
    </source>
</evidence>
<evidence type="ECO:0000259" key="4">
    <source>
        <dbReference type="Pfam" id="PF05532"/>
    </source>
</evidence>
<organism evidence="5 6">
    <name type="scientific">Granulibacter bethesdensis</name>
    <dbReference type="NCBI Taxonomy" id="364410"/>
    <lineage>
        <taxon>Bacteria</taxon>
        <taxon>Pseudomonadati</taxon>
        <taxon>Pseudomonadota</taxon>
        <taxon>Alphaproteobacteria</taxon>
        <taxon>Acetobacterales</taxon>
        <taxon>Acetobacteraceae</taxon>
        <taxon>Granulibacter</taxon>
    </lineage>
</organism>
<evidence type="ECO:0000313" key="5">
    <source>
        <dbReference type="EMBL" id="APH54317.1"/>
    </source>
</evidence>
<evidence type="ECO:0000256" key="1">
    <source>
        <dbReference type="ARBA" id="ARBA00009129"/>
    </source>
</evidence>
<name>A0AAC9P8A7_9PROT</name>
<evidence type="ECO:0000313" key="6">
    <source>
        <dbReference type="Proteomes" id="UP000182373"/>
    </source>
</evidence>
<sequence>MIGVHHVVLPRNLPTGPALPEQKAARVTAPAPQDRERTRQMSHAEEFEGKAEELAGKVQEGIGRLTGDTETEIHGKARQRYGEAQSALAETCDTVKSFTADYPLTALGIAAGIGFLVGVITGRR</sequence>
<keyword evidence="3" id="KW-1133">Transmembrane helix</keyword>
<dbReference type="AlphaFoldDB" id="A0AAC9P8A7"/>
<reference evidence="6" key="1">
    <citation type="submission" date="2016-11" db="EMBL/GenBank/DDBJ databases">
        <title>Comparative genomic and phenotypic analysis of Granulibacter bethesdensis clinical isolates from patients with chronic granulomatous disease.</title>
        <authorList>
            <person name="Zarember K.A."/>
            <person name="Porcella S.F."/>
            <person name="Chu J."/>
            <person name="Ding L."/>
            <person name="Dahlstrom E."/>
            <person name="Barbian K."/>
            <person name="Martens C."/>
            <person name="Sykora L."/>
            <person name="Kramer S."/>
            <person name="Pettinato A.M."/>
            <person name="Hong H."/>
            <person name="Wald G."/>
            <person name="Berg L.J."/>
            <person name="Rogge L.S."/>
            <person name="Greenberg D.E."/>
            <person name="Falcone E.L."/>
            <person name="Neves J.F."/>
            <person name="Simoes M.J."/>
            <person name="Casal M."/>
            <person name="Rodriguez-Lopez F.C."/>
            <person name="Zelazny A."/>
            <person name="Gallin J.I."/>
            <person name="Holland S.M."/>
        </authorList>
    </citation>
    <scope>NUCLEOTIDE SEQUENCE [LARGE SCALE GENOMIC DNA]</scope>
    <source>
        <strain evidence="6">NIH9.1</strain>
    </source>
</reference>
<dbReference type="InterPro" id="IPR036629">
    <property type="entry name" value="YjbJ_sf"/>
</dbReference>